<dbReference type="PROSITE" id="PS50893">
    <property type="entry name" value="ABC_TRANSPORTER_2"/>
    <property type="match status" value="1"/>
</dbReference>
<dbReference type="InterPro" id="IPR051782">
    <property type="entry name" value="ABC_Transporter_VariousFunc"/>
</dbReference>
<name>A0A1X7LS65_9BACL</name>
<accession>A0A1X7LS65</accession>
<dbReference type="CDD" id="cd03230">
    <property type="entry name" value="ABC_DR_subfamily_A"/>
    <property type="match status" value="1"/>
</dbReference>
<proteinExistence type="predicted"/>
<evidence type="ECO:0000256" key="1">
    <source>
        <dbReference type="ARBA" id="ARBA00022448"/>
    </source>
</evidence>
<dbReference type="GO" id="GO:0016887">
    <property type="term" value="F:ATP hydrolysis activity"/>
    <property type="evidence" value="ECO:0007669"/>
    <property type="project" value="InterPro"/>
</dbReference>
<evidence type="ECO:0000256" key="3">
    <source>
        <dbReference type="ARBA" id="ARBA00022840"/>
    </source>
</evidence>
<sequence length="262" mass="29197">MNPLLEVNQLTGGYSIGRPVLHDVSFAIEPGEMVGLIGLNGAGKSTTMKHILGLLEPQTGQIRLGGKALDENPEQYRASMAYVPESPILYDALTVREHLIWSATAYGVEERTYEERLVHLAKLFHMTPHLDKAAQHLSKGMRQKTMLMSAFLVRPPLYVIDEPFLGLDPLGIRSLLTFMNRMKEEGASLLVSSHILSTIEDYCDRFVLLHHGKVLVAGTADELREKLAARGGQEARTTRLEDVFYAWVGADDEDGGELIWRD</sequence>
<evidence type="ECO:0000313" key="6">
    <source>
        <dbReference type="Proteomes" id="UP000193834"/>
    </source>
</evidence>
<evidence type="ECO:0000313" key="5">
    <source>
        <dbReference type="EMBL" id="SMG56738.1"/>
    </source>
</evidence>
<dbReference type="RefSeq" id="WP_085497728.1">
    <property type="nucleotide sequence ID" value="NZ_FXAZ01000007.1"/>
</dbReference>
<dbReference type="Gene3D" id="3.40.50.300">
    <property type="entry name" value="P-loop containing nucleotide triphosphate hydrolases"/>
    <property type="match status" value="1"/>
</dbReference>
<evidence type="ECO:0000256" key="2">
    <source>
        <dbReference type="ARBA" id="ARBA00022741"/>
    </source>
</evidence>
<keyword evidence="1" id="KW-0813">Transport</keyword>
<gene>
    <name evidence="5" type="ORF">SAMN06295960_4234</name>
</gene>
<dbReference type="Proteomes" id="UP000193834">
    <property type="component" value="Unassembled WGS sequence"/>
</dbReference>
<evidence type="ECO:0000259" key="4">
    <source>
        <dbReference type="PROSITE" id="PS50893"/>
    </source>
</evidence>
<dbReference type="EMBL" id="FXAZ01000007">
    <property type="protein sequence ID" value="SMG56738.1"/>
    <property type="molecule type" value="Genomic_DNA"/>
</dbReference>
<organism evidence="5 6">
    <name type="scientific">Paenibacillus aquistagni</name>
    <dbReference type="NCBI Taxonomy" id="1852522"/>
    <lineage>
        <taxon>Bacteria</taxon>
        <taxon>Bacillati</taxon>
        <taxon>Bacillota</taxon>
        <taxon>Bacilli</taxon>
        <taxon>Bacillales</taxon>
        <taxon>Paenibacillaceae</taxon>
        <taxon>Paenibacillus</taxon>
    </lineage>
</organism>
<feature type="domain" description="ABC transporter" evidence="4">
    <location>
        <begin position="5"/>
        <end position="236"/>
    </location>
</feature>
<dbReference type="PANTHER" id="PTHR42939:SF5">
    <property type="entry name" value="ABC-TYPE TRANSPORTER ATP-BINDING PROTEIN ECSA"/>
    <property type="match status" value="1"/>
</dbReference>
<dbReference type="Pfam" id="PF00005">
    <property type="entry name" value="ABC_tran"/>
    <property type="match status" value="1"/>
</dbReference>
<keyword evidence="3 5" id="KW-0067">ATP-binding</keyword>
<dbReference type="PANTHER" id="PTHR42939">
    <property type="entry name" value="ABC TRANSPORTER ATP-BINDING PROTEIN ALBC-RELATED"/>
    <property type="match status" value="1"/>
</dbReference>
<dbReference type="InterPro" id="IPR003593">
    <property type="entry name" value="AAA+_ATPase"/>
</dbReference>
<dbReference type="AlphaFoldDB" id="A0A1X7LS65"/>
<dbReference type="SUPFAM" id="SSF52540">
    <property type="entry name" value="P-loop containing nucleoside triphosphate hydrolases"/>
    <property type="match status" value="1"/>
</dbReference>
<dbReference type="OrthoDB" id="9804819at2"/>
<protein>
    <submittedName>
        <fullName evidence="5">ABC-2 type transport system ATP-binding protein</fullName>
    </submittedName>
</protein>
<dbReference type="InterPro" id="IPR003439">
    <property type="entry name" value="ABC_transporter-like_ATP-bd"/>
</dbReference>
<dbReference type="STRING" id="1852522.SAMN06295960_4234"/>
<dbReference type="GO" id="GO:0005524">
    <property type="term" value="F:ATP binding"/>
    <property type="evidence" value="ECO:0007669"/>
    <property type="project" value="UniProtKB-KW"/>
</dbReference>
<dbReference type="SMART" id="SM00382">
    <property type="entry name" value="AAA"/>
    <property type="match status" value="1"/>
</dbReference>
<keyword evidence="2" id="KW-0547">Nucleotide-binding</keyword>
<reference evidence="5 6" key="1">
    <citation type="submission" date="2017-04" db="EMBL/GenBank/DDBJ databases">
        <authorList>
            <person name="Afonso C.L."/>
            <person name="Miller P.J."/>
            <person name="Scott M.A."/>
            <person name="Spackman E."/>
            <person name="Goraichik I."/>
            <person name="Dimitrov K.M."/>
            <person name="Suarez D.L."/>
            <person name="Swayne D.E."/>
        </authorList>
    </citation>
    <scope>NUCLEOTIDE SEQUENCE [LARGE SCALE GENOMIC DNA]</scope>
    <source>
        <strain evidence="5 6">11</strain>
    </source>
</reference>
<dbReference type="InterPro" id="IPR027417">
    <property type="entry name" value="P-loop_NTPase"/>
</dbReference>
<keyword evidence="6" id="KW-1185">Reference proteome</keyword>